<feature type="compositionally biased region" description="Basic residues" evidence="4">
    <location>
        <begin position="2972"/>
        <end position="2981"/>
    </location>
</feature>
<feature type="domain" description="CUB" evidence="6">
    <location>
        <begin position="1717"/>
        <end position="1837"/>
    </location>
</feature>
<feature type="compositionally biased region" description="Polar residues" evidence="4">
    <location>
        <begin position="2885"/>
        <end position="2896"/>
    </location>
</feature>
<dbReference type="EMBL" id="HBUF01349301">
    <property type="protein sequence ID" value="CAG6712417.1"/>
    <property type="molecule type" value="Transcribed_RNA"/>
</dbReference>
<dbReference type="SMART" id="SM00042">
    <property type="entry name" value="CUB"/>
    <property type="match status" value="3"/>
</dbReference>
<evidence type="ECO:0000256" key="1">
    <source>
        <dbReference type="ARBA" id="ARBA00023157"/>
    </source>
</evidence>
<feature type="domain" description="C-type lectin" evidence="8">
    <location>
        <begin position="1551"/>
        <end position="1700"/>
    </location>
</feature>
<dbReference type="PROSITE" id="PS01180">
    <property type="entry name" value="CUB"/>
    <property type="match status" value="3"/>
</dbReference>
<dbReference type="PANTHER" id="PTHR24255">
    <property type="entry name" value="COMPLEMENT COMPONENT 1, S SUBCOMPONENT-RELATED"/>
    <property type="match status" value="1"/>
</dbReference>
<dbReference type="PANTHER" id="PTHR24255:SF31">
    <property type="entry name" value="CUBILIN-LIKE PROTEIN"/>
    <property type="match status" value="1"/>
</dbReference>
<feature type="compositionally biased region" description="Low complexity" evidence="4">
    <location>
        <begin position="2873"/>
        <end position="2884"/>
    </location>
</feature>
<dbReference type="SUPFAM" id="SSF49854">
    <property type="entry name" value="Spermadhesin, CUB domain"/>
    <property type="match status" value="3"/>
</dbReference>
<organism evidence="9">
    <name type="scientific">Cacopsylla melanoneura</name>
    <dbReference type="NCBI Taxonomy" id="428564"/>
    <lineage>
        <taxon>Eukaryota</taxon>
        <taxon>Metazoa</taxon>
        <taxon>Ecdysozoa</taxon>
        <taxon>Arthropoda</taxon>
        <taxon>Hexapoda</taxon>
        <taxon>Insecta</taxon>
        <taxon>Pterygota</taxon>
        <taxon>Neoptera</taxon>
        <taxon>Paraneoptera</taxon>
        <taxon>Hemiptera</taxon>
        <taxon>Sternorrhyncha</taxon>
        <taxon>Psylloidea</taxon>
        <taxon>Psyllidae</taxon>
        <taxon>Psyllinae</taxon>
        <taxon>Cacopsylla</taxon>
    </lineage>
</organism>
<keyword evidence="1 3" id="KW-1015">Disulfide bond</keyword>
<dbReference type="CDD" id="cd00037">
    <property type="entry name" value="CLECT"/>
    <property type="match status" value="2"/>
</dbReference>
<evidence type="ECO:0000256" key="4">
    <source>
        <dbReference type="SAM" id="MobiDB-lite"/>
    </source>
</evidence>
<dbReference type="CDD" id="cd00054">
    <property type="entry name" value="EGF_CA"/>
    <property type="match status" value="2"/>
</dbReference>
<feature type="disulfide bond" evidence="3">
    <location>
        <begin position="2447"/>
        <end position="2456"/>
    </location>
</feature>
<evidence type="ECO:0000259" key="6">
    <source>
        <dbReference type="PROSITE" id="PS01180"/>
    </source>
</evidence>
<dbReference type="InterPro" id="IPR016186">
    <property type="entry name" value="C-type_lectin-like/link_sf"/>
</dbReference>
<feature type="compositionally biased region" description="Low complexity" evidence="4">
    <location>
        <begin position="1342"/>
        <end position="1352"/>
    </location>
</feature>
<evidence type="ECO:0000256" key="3">
    <source>
        <dbReference type="PROSITE-ProRule" id="PRU00076"/>
    </source>
</evidence>
<dbReference type="GO" id="GO:0004252">
    <property type="term" value="F:serine-type endopeptidase activity"/>
    <property type="evidence" value="ECO:0007669"/>
    <property type="project" value="TreeGrafter"/>
</dbReference>
<keyword evidence="5" id="KW-0812">Transmembrane</keyword>
<feature type="compositionally biased region" description="Polar residues" evidence="4">
    <location>
        <begin position="2734"/>
        <end position="2754"/>
    </location>
</feature>
<dbReference type="CDD" id="cd00041">
    <property type="entry name" value="CUB"/>
    <property type="match status" value="3"/>
</dbReference>
<feature type="disulfide bond" evidence="2">
    <location>
        <begin position="2113"/>
        <end position="2140"/>
    </location>
</feature>
<keyword evidence="5" id="KW-0472">Membrane</keyword>
<feature type="compositionally biased region" description="Acidic residues" evidence="4">
    <location>
        <begin position="1"/>
        <end position="10"/>
    </location>
</feature>
<dbReference type="PROSITE" id="PS50026">
    <property type="entry name" value="EGF_3"/>
    <property type="match status" value="3"/>
</dbReference>
<feature type="region of interest" description="Disordered" evidence="4">
    <location>
        <begin position="2658"/>
        <end position="2685"/>
    </location>
</feature>
<feature type="region of interest" description="Disordered" evidence="4">
    <location>
        <begin position="2587"/>
        <end position="2606"/>
    </location>
</feature>
<dbReference type="InterPro" id="IPR035914">
    <property type="entry name" value="Sperma_CUB_dom_sf"/>
</dbReference>
<feature type="region of interest" description="Disordered" evidence="4">
    <location>
        <begin position="1325"/>
        <end position="1353"/>
    </location>
</feature>
<feature type="region of interest" description="Disordered" evidence="4">
    <location>
        <begin position="1"/>
        <end position="71"/>
    </location>
</feature>
<dbReference type="PROSITE" id="PS00022">
    <property type="entry name" value="EGF_1"/>
    <property type="match status" value="3"/>
</dbReference>
<feature type="disulfide bond" evidence="3">
    <location>
        <begin position="2412"/>
        <end position="2421"/>
    </location>
</feature>
<evidence type="ECO:0000256" key="5">
    <source>
        <dbReference type="SAM" id="Phobius"/>
    </source>
</evidence>
<evidence type="ECO:0000313" key="9">
    <source>
        <dbReference type="EMBL" id="CAG6712424.1"/>
    </source>
</evidence>
<keyword evidence="5" id="KW-1133">Transmembrane helix</keyword>
<dbReference type="Pfam" id="PF00059">
    <property type="entry name" value="Lectin_C"/>
    <property type="match status" value="2"/>
</dbReference>
<feature type="region of interest" description="Disordered" evidence="4">
    <location>
        <begin position="2844"/>
        <end position="2896"/>
    </location>
</feature>
<dbReference type="FunFam" id="2.60.120.290:FF:000005">
    <property type="entry name" value="Procollagen C-endopeptidase enhancer 1"/>
    <property type="match status" value="1"/>
</dbReference>
<dbReference type="InterPro" id="IPR016187">
    <property type="entry name" value="CTDL_fold"/>
</dbReference>
<dbReference type="InterPro" id="IPR001304">
    <property type="entry name" value="C-type_lectin-like"/>
</dbReference>
<dbReference type="Pfam" id="PF00431">
    <property type="entry name" value="CUB"/>
    <property type="match status" value="2"/>
</dbReference>
<feature type="region of interest" description="Disordered" evidence="4">
    <location>
        <begin position="3028"/>
        <end position="3073"/>
    </location>
</feature>
<accession>A0A8D8UW44</accession>
<feature type="compositionally biased region" description="Low complexity" evidence="4">
    <location>
        <begin position="1325"/>
        <end position="1335"/>
    </location>
</feature>
<comment type="caution">
    <text evidence="3">Lacks conserved residue(s) required for the propagation of feature annotation.</text>
</comment>
<feature type="compositionally biased region" description="Low complexity" evidence="4">
    <location>
        <begin position="2958"/>
        <end position="2967"/>
    </location>
</feature>
<evidence type="ECO:0000256" key="2">
    <source>
        <dbReference type="PROSITE-ProRule" id="PRU00059"/>
    </source>
</evidence>
<feature type="domain" description="EGF-like" evidence="7">
    <location>
        <begin position="2459"/>
        <end position="2496"/>
    </location>
</feature>
<dbReference type="EMBL" id="HBUF01349302">
    <property type="protein sequence ID" value="CAG6712424.1"/>
    <property type="molecule type" value="Transcribed_RNA"/>
</dbReference>
<feature type="domain" description="CUB" evidence="6">
    <location>
        <begin position="1993"/>
        <end position="2108"/>
    </location>
</feature>
<feature type="compositionally biased region" description="Gly residues" evidence="4">
    <location>
        <begin position="3053"/>
        <end position="3064"/>
    </location>
</feature>
<sequence>MPQQNEEEEEKEKTRLEREKRRGGEHIKNKIKHDEIEEQNKLHVRNTTFAGEKQEGFDTKDGKTKETAQRETKNLERILHGTKDKRRKLKNQYGKSLREDGKMICENSVHIVSFTTLPAYEENGRREVTQFEDSYHDDEFKTQREMMLCNMKDIPAVSNINDEFCTQVECSYPVNVRFRTDCIECKSDDENHLNDDTSLLGYILERKYFQAVRMVGNVSRYLCEISDKSDKHNVKNEMLHTQSLERCSNLLKDMGEHYAIESAEKYCLSTTKGSEHNGARSETLHGELNDLNSAYRNNSNEELQDRIQPTRCFLCDEDDHIETDITCNKSNMFETNNNKTHKQSVKQCEMFYFMNNNLKWMNLAAINHNLNSSFVIINFKEILNFTKTKNDSGMSSFCFHFGLNYTNSNVILIYSCDSDSFSDNLISNINLILFSATMKYSLGYVLLVFASSILISKTYFYISLFTNTFNNNITSSIHRNEISNHYFQYHNSISNVPLFVNKNEKLITELNFQFQQYFPRATRLSCIIHEWKFNWDVVSEENCAFSTMLFSFLQQLTLNFISPWKIKQNVFQNVISKQKIFSKQNIMFQLNPHLEHNEISSLCFVNMECSLELVDGTIGPSPCHVSHSYCSYYCCCCVSPDRVITFLFCSTLLATFTHIFFVVRLVSVQFPALSSRQREVICSAPAKRVDIYYVGEKNRGGGAGGGPASSSQGRVAEIHFVVNRFPLTAYNTHVIAALYHTTLMFYNTHVYCTQLILCFHHYNDLNGSWTQNKNVHIWKMDGSEFINTFEMKRASVIRKTQKNPLLSERNAGTNHHTLQNIKAQNVLDLKSSIITKERPSIFNDAKNNVCKIKETGDLRTLERTMKNDVHKIKDTRSLETLDIISETPAQTAQKLCHIPSNSIEINIKHNKGLSSNKHETKSQNCSNSMRSTPDIVDKTNLQNETQTNLNVSKLKPCDTETKVDNGAIQIFNKELSRDIVLPANKKKGTYNLETRHNSLHNSTSETNGDVEWRPKDFSAYKPCCAITMNRTSNLLAKSLRKLFHCVSNLIIFHIFLTTIFIKPTLANDLMVTVSHPDNLTTTSTSSTTVKDEVTVKDTLTDRTNMSFIPWERNICDDYYRKHQQIVTGRSTDISLNLTHPLFRTTNGIHPGVTYQVLLRAINPQVMDLSLTSLIQNKPSGTLLGVSTHCIDVNATVSSRIYEQKTLAFNFSLSHASVNIGLHNVTFRLRYRVRGTSQVMFETHLIFPISRDCEFILWPNRGNVSWSDMGLSLYANKWTNQCKLVFPAISSHNLTSESGLLIKLTRLYIPCNQGYLEFSNHTTLSPPPNSTSSSSTQANLHFTPSTPSKTSSTNKICGKLEEINENDREFYFSPNAGQYSPQLLITGECVFSLTYHFVDHCYNTSITQFNESVVLYTSNGLLQCNFYILQQYGYKINLTILVWSQNETNDIPSFDNDTMTNPLLSNDTSGPLSSDSECNGLLIRMFETGTSTLGKCIQNNETSTKLNIVSRENKIQLKILAKNFIHKWIHIIYETLAIDHIVQNCNLGSIAVRQFCLQLVDSIKLSWPEAESECVKRAGHLASIRSAYTQSMIDKMLLSSVYYADDNAYWVGATDYAHEGDYRWTDALSFSYSNWFPGWPQYGNYNKQPNDDGLSRQDCVELRRTYHLPPSVSQAVASPRTTPTYMWNDRDCTTKNFFICETAIATNLQVPDRKTADCNRTITLSHEQPRALITSPGFPRAYPDNAKCNTLISALPGYRVVLHFEEFVLEPEPHCSYDYLIISEDNITRRDNTRRLCGDWSDKLKLLRYVSKTAQVRLAFISDYSHHYSGFKARISMEHVLMECADSRLHMFNTSCYLFVSYPQVTWYTASDICRGLEGELASIHSIDEHRFIVSKLRESKEYSTSAFYWMGGTLDRQNKWKWIDNTHMDFTAWLPKSTSYVVLDGQSSSCLSIQWMLSVNPLHSSGLYWSPQRCQIVGGYVCKKENLENPVNANTSLSGTDGFITSPGFPANYANNLDYWVNIRGPEETRIVLAFLRLDLEPQSECLYDYVEMYHSGSLTPPTRLCGNHHISQLTQLNFVSENNEATLRFHSDYSVSASGFSIQWRAVDVSGCPIQLLTAREGVIYSPNYPHFLLAHLDCTFTVLAPAGRRVWLEIVDYSLEDVYDQNLLQEASLTLSLGAGTPTFRPYVNQALLSDGAYLSFGERLELRLRTGASPTGRGFKANYKIVNSVDEERVVHLYNGTGMILRHLNFPAPPPGLSLSYNQRLVAPLGYCIQLVFYQTIPALCMDLLDTGPGCATNNSSTTVPMIEVKDSYAELNGTWWKLCEAQGGYAPPLTIVSYLNSIHVKQLSTTASQFGTRLNVSVSLRQDYNYKSKLLRGSSDTGVESCQPNPCQNGGKCFSNGARSFCQCVGHYTGMLCALTMCELEPCLFGTCELTPIGYKCHCQEGYKGVTCDVRIRPCDTNPCNGHGMCVEKSDRRYQCRCYAWWKGENCSERIMHIPQTPLAERMLQEPFWLGLITVTVVLLVLGMFWCARRHFPDKLEKLLAEENERNRHHYPSASSSRSQLSHSHHHCVHTHSCSHPMGHIPVPTTGAPPNSPHSSTRSLFTKIRRKASILSLTSPIIGGSSKKLSAQAGGGPTSSPRAFSLDDLVKSSIAMQSRTPSPRKRRNNSTPTKNKTESEEIFKKLAKKPSSDDSNFQETCFSVGSDVNLKDKKVVTFATIEQPIPPSEADTNPSTNDSNPDTNPSATEMSSSTSTTSNIIAPSRVRTRVSSSKNMPPLRGRLSSGQNSASSNLGSDSLSSSDLALPTLTESDIVRPLTLAACSADSILAMFRNFSTSLPSQTGGGGMNRSSALVSATTSPTCTSPQASDDSCTPYSSSSNLMESPTFGTRKPSISIQVPVMDQKSMNSNPGPTILLEVPSCNKGGLSPIHEVPTPALTPVMQRHTIHSNAQQSDTSDVSVSSDPHHPPTRRPHHLIIPKVTIESPSPTSPKFPPPHLLGSPPPHRRCFNNSDFEADNFLSISQYGGGPPVITVTGTMSEAESDDTEVGGKGGGGGGGGGVRRRGKWRD</sequence>
<feature type="transmembrane region" description="Helical" evidence="5">
    <location>
        <begin position="442"/>
        <end position="462"/>
    </location>
</feature>
<feature type="region of interest" description="Disordered" evidence="4">
    <location>
        <begin position="2629"/>
        <end position="2648"/>
    </location>
</feature>
<feature type="domain" description="EGF-like" evidence="7">
    <location>
        <begin position="2427"/>
        <end position="2457"/>
    </location>
</feature>
<dbReference type="InterPro" id="IPR000859">
    <property type="entry name" value="CUB_dom"/>
</dbReference>
<feature type="region of interest" description="Disordered" evidence="4">
    <location>
        <begin position="2953"/>
        <end position="3004"/>
    </location>
</feature>
<dbReference type="GO" id="GO:0005615">
    <property type="term" value="C:extracellular space"/>
    <property type="evidence" value="ECO:0007669"/>
    <property type="project" value="TreeGrafter"/>
</dbReference>
<dbReference type="SMART" id="SM00181">
    <property type="entry name" value="EGF"/>
    <property type="match status" value="3"/>
</dbReference>
<dbReference type="Gene3D" id="2.60.120.290">
    <property type="entry name" value="Spermadhesin, CUB domain"/>
    <property type="match status" value="3"/>
</dbReference>
<feature type="compositionally biased region" description="Basic and acidic residues" evidence="4">
    <location>
        <begin position="11"/>
        <end position="41"/>
    </location>
</feature>
<dbReference type="Gene3D" id="2.10.25.10">
    <property type="entry name" value="Laminin"/>
    <property type="match status" value="3"/>
</dbReference>
<feature type="compositionally biased region" description="Basic and acidic residues" evidence="4">
    <location>
        <begin position="52"/>
        <end position="71"/>
    </location>
</feature>
<reference evidence="9" key="1">
    <citation type="submission" date="2021-05" db="EMBL/GenBank/DDBJ databases">
        <authorList>
            <person name="Alioto T."/>
            <person name="Alioto T."/>
            <person name="Gomez Garrido J."/>
        </authorList>
    </citation>
    <scope>NUCLEOTIDE SEQUENCE</scope>
</reference>
<evidence type="ECO:0000259" key="7">
    <source>
        <dbReference type="PROSITE" id="PS50026"/>
    </source>
</evidence>
<feature type="disulfide bond" evidence="3">
    <location>
        <begin position="2486"/>
        <end position="2495"/>
    </location>
</feature>
<feature type="region of interest" description="Disordered" evidence="4">
    <location>
        <begin position="2725"/>
        <end position="2806"/>
    </location>
</feature>
<name>A0A8D8UW44_9HEMI</name>
<keyword evidence="3" id="KW-0245">EGF-like domain</keyword>
<dbReference type="InterPro" id="IPR000742">
    <property type="entry name" value="EGF"/>
</dbReference>
<feature type="domain" description="EGF-like" evidence="7">
    <location>
        <begin position="2386"/>
        <end position="2422"/>
    </location>
</feature>
<feature type="compositionally biased region" description="Polar residues" evidence="4">
    <location>
        <begin position="2853"/>
        <end position="2872"/>
    </location>
</feature>
<proteinExistence type="predicted"/>
<dbReference type="SUPFAM" id="SSF56436">
    <property type="entry name" value="C-type lectin-like"/>
    <property type="match status" value="2"/>
</dbReference>
<dbReference type="PROSITE" id="PS50041">
    <property type="entry name" value="C_TYPE_LECTIN_2"/>
    <property type="match status" value="2"/>
</dbReference>
<feature type="compositionally biased region" description="Pro residues" evidence="4">
    <location>
        <begin position="2992"/>
        <end position="3004"/>
    </location>
</feature>
<dbReference type="Gene3D" id="3.10.100.10">
    <property type="entry name" value="Mannose-Binding Protein A, subunit A"/>
    <property type="match status" value="2"/>
</dbReference>
<dbReference type="SMART" id="SM00034">
    <property type="entry name" value="CLECT"/>
    <property type="match status" value="2"/>
</dbReference>
<dbReference type="SUPFAM" id="SSF57196">
    <property type="entry name" value="EGF/Laminin"/>
    <property type="match status" value="2"/>
</dbReference>
<feature type="transmembrane region" description="Helical" evidence="5">
    <location>
        <begin position="643"/>
        <end position="666"/>
    </location>
</feature>
<dbReference type="PROSITE" id="PS01186">
    <property type="entry name" value="EGF_2"/>
    <property type="match status" value="1"/>
</dbReference>
<feature type="domain" description="C-type lectin" evidence="8">
    <location>
        <begin position="1851"/>
        <end position="1983"/>
    </location>
</feature>
<evidence type="ECO:0000259" key="8">
    <source>
        <dbReference type="PROSITE" id="PS50041"/>
    </source>
</evidence>
<protein>
    <submittedName>
        <fullName evidence="9">Cubilin</fullName>
    </submittedName>
</protein>
<feature type="compositionally biased region" description="Low complexity" evidence="4">
    <location>
        <begin position="2792"/>
        <end position="2806"/>
    </location>
</feature>
<feature type="domain" description="CUB" evidence="6">
    <location>
        <begin position="2113"/>
        <end position="2229"/>
    </location>
</feature>